<dbReference type="EMBL" id="JAGVWC010000005">
    <property type="protein sequence ID" value="MBS3061033.1"/>
    <property type="molecule type" value="Genomic_DNA"/>
</dbReference>
<name>A0A8T4L183_9ARCH</name>
<evidence type="ECO:0000313" key="1">
    <source>
        <dbReference type="EMBL" id="MBS3061033.1"/>
    </source>
</evidence>
<comment type="caution">
    <text evidence="1">The sequence shown here is derived from an EMBL/GenBank/DDBJ whole genome shotgun (WGS) entry which is preliminary data.</text>
</comment>
<dbReference type="AlphaFoldDB" id="A0A8T4L183"/>
<evidence type="ECO:0000313" key="2">
    <source>
        <dbReference type="Proteomes" id="UP000675968"/>
    </source>
</evidence>
<protein>
    <submittedName>
        <fullName evidence="1">Uncharacterized protein</fullName>
    </submittedName>
</protein>
<gene>
    <name evidence="1" type="ORF">J4215_00455</name>
</gene>
<organism evidence="1 2">
    <name type="scientific">Candidatus Iainarchaeum sp</name>
    <dbReference type="NCBI Taxonomy" id="3101447"/>
    <lineage>
        <taxon>Archaea</taxon>
        <taxon>Candidatus Iainarchaeota</taxon>
        <taxon>Candidatus Iainarchaeia</taxon>
        <taxon>Candidatus Iainarchaeales</taxon>
        <taxon>Candidatus Iainarchaeaceae</taxon>
        <taxon>Candidatus Iainarchaeum</taxon>
    </lineage>
</organism>
<dbReference type="Proteomes" id="UP000675968">
    <property type="component" value="Unassembled WGS sequence"/>
</dbReference>
<reference evidence="1" key="1">
    <citation type="submission" date="2021-03" db="EMBL/GenBank/DDBJ databases">
        <authorList>
            <person name="Jaffe A."/>
        </authorList>
    </citation>
    <scope>NUCLEOTIDE SEQUENCE</scope>
    <source>
        <strain evidence="1">RIFCSPLOWO2_01_FULL_AR10_48_17</strain>
    </source>
</reference>
<accession>A0A8T4L183</accession>
<reference evidence="1" key="2">
    <citation type="submission" date="2021-05" db="EMBL/GenBank/DDBJ databases">
        <title>Protein family content uncovers lineage relationships and bacterial pathway maintenance mechanisms in DPANN archaea.</title>
        <authorList>
            <person name="Castelle C.J."/>
            <person name="Meheust R."/>
            <person name="Jaffe A.L."/>
            <person name="Seitz K."/>
            <person name="Gong X."/>
            <person name="Baker B.J."/>
            <person name="Banfield J.F."/>
        </authorList>
    </citation>
    <scope>NUCLEOTIDE SEQUENCE</scope>
    <source>
        <strain evidence="1">RIFCSPLOWO2_01_FULL_AR10_48_17</strain>
    </source>
</reference>
<sequence length="228" mass="27216">MVAFFSPKKRRQIKQFFSNPRKKQRLIARARQRKTARTLNVVDVVIENKKVTVKRSEYERLSRANLNALLFCHRKALQTGTISPRHYVLRNSPYRYADNHVGIMDTISGAGSYNLKFLRYHKKDFQQDPDMLDRLQKHFVWQQTLLFMRQNPHITIGKINAMERELKRNLQRISQNKTRFSFDVSGANNIQIVRMNNRGQLVIRLIDQIYPEEEPLVKKRLQRPRKKK</sequence>
<proteinExistence type="predicted"/>